<evidence type="ECO:0000259" key="3">
    <source>
        <dbReference type="Pfam" id="PF00264"/>
    </source>
</evidence>
<dbReference type="PANTHER" id="PTHR11474:SF76">
    <property type="entry name" value="SHKT DOMAIN-CONTAINING PROTEIN"/>
    <property type="match status" value="1"/>
</dbReference>
<dbReference type="PANTHER" id="PTHR11474">
    <property type="entry name" value="TYROSINASE FAMILY MEMBER"/>
    <property type="match status" value="1"/>
</dbReference>
<dbReference type="Proteomes" id="UP001227230">
    <property type="component" value="Chromosome 3"/>
</dbReference>
<evidence type="ECO:0000313" key="5">
    <source>
        <dbReference type="Proteomes" id="UP001227230"/>
    </source>
</evidence>
<evidence type="ECO:0000313" key="4">
    <source>
        <dbReference type="EMBL" id="WJZ84590.1"/>
    </source>
</evidence>
<name>A0ABY9BQP5_VITVI</name>
<dbReference type="Gene3D" id="1.10.1280.10">
    <property type="entry name" value="Di-copper center containing domain from catechol oxidase"/>
    <property type="match status" value="1"/>
</dbReference>
<dbReference type="SUPFAM" id="SSF48056">
    <property type="entry name" value="Di-copper centre-containing domain"/>
    <property type="match status" value="1"/>
</dbReference>
<dbReference type="InterPro" id="IPR050316">
    <property type="entry name" value="Tyrosinase/Hemocyanin"/>
</dbReference>
<dbReference type="Pfam" id="PF00264">
    <property type="entry name" value="Tyrosinase"/>
    <property type="match status" value="1"/>
</dbReference>
<evidence type="ECO:0000256" key="2">
    <source>
        <dbReference type="ARBA" id="ARBA00023008"/>
    </source>
</evidence>
<keyword evidence="2" id="KW-0186">Copper</keyword>
<dbReference type="InterPro" id="IPR002227">
    <property type="entry name" value="Tyrosinase_Cu-bd"/>
</dbReference>
<sequence>MLSCTLPFSLRNTIQNLRTHIHAFHAVVQITLFIPSPFLSLYPCTHHHSTGRARELSSVAREWAAAKQPSIPHGPRRSRHRGSALLLRLGALFSRLSTAACSPPSSPAPAAWSIAPSAETSTCWEVRLEECASWHRRAVWCRWQPRATEPLAFGAPIQAPDVTKCGVATVPAGVTATNCCPPATTKIIDFQLPSPDSLLRIRPAAHLVIKEYRAKYKKAIQLMKALPDDDPWSFRQQASVRCAYCNGADDQVGFPDLEIQVHASWLFFPFHRLYACFHERILAELINDPTSALPYWSWDSPPGMQMPAIYAASTSTRYDAKRNAKHLPPTVINLDYDFTESTSPIWK</sequence>
<proteinExistence type="predicted"/>
<gene>
    <name evidence="4" type="ORF">VitviT2T_004190</name>
</gene>
<keyword evidence="5" id="KW-1185">Reference proteome</keyword>
<feature type="domain" description="Tyrosinase copper-binding" evidence="3">
    <location>
        <begin position="233"/>
        <end position="308"/>
    </location>
</feature>
<keyword evidence="1" id="KW-0479">Metal-binding</keyword>
<dbReference type="EMBL" id="CP126650">
    <property type="protein sequence ID" value="WJZ84590.1"/>
    <property type="molecule type" value="Genomic_DNA"/>
</dbReference>
<organism evidence="4 5">
    <name type="scientific">Vitis vinifera</name>
    <name type="common">Grape</name>
    <dbReference type="NCBI Taxonomy" id="29760"/>
    <lineage>
        <taxon>Eukaryota</taxon>
        <taxon>Viridiplantae</taxon>
        <taxon>Streptophyta</taxon>
        <taxon>Embryophyta</taxon>
        <taxon>Tracheophyta</taxon>
        <taxon>Spermatophyta</taxon>
        <taxon>Magnoliopsida</taxon>
        <taxon>eudicotyledons</taxon>
        <taxon>Gunneridae</taxon>
        <taxon>Pentapetalae</taxon>
        <taxon>rosids</taxon>
        <taxon>Vitales</taxon>
        <taxon>Vitaceae</taxon>
        <taxon>Viteae</taxon>
        <taxon>Vitis</taxon>
    </lineage>
</organism>
<dbReference type="InterPro" id="IPR008922">
    <property type="entry name" value="Di-copper_centre_dom_sf"/>
</dbReference>
<reference evidence="4 5" key="1">
    <citation type="journal article" date="2023" name="Hortic Res">
        <title>The complete reference genome for grapevine (Vitis vinifera L.) genetics and breeding.</title>
        <authorList>
            <person name="Shi X."/>
            <person name="Cao S."/>
            <person name="Wang X."/>
            <person name="Huang S."/>
            <person name="Wang Y."/>
            <person name="Liu Z."/>
            <person name="Liu W."/>
            <person name="Leng X."/>
            <person name="Peng Y."/>
            <person name="Wang N."/>
            <person name="Wang Y."/>
            <person name="Ma Z."/>
            <person name="Xu X."/>
            <person name="Zhang F."/>
            <person name="Xue H."/>
            <person name="Zhong H."/>
            <person name="Wang Y."/>
            <person name="Zhang K."/>
            <person name="Velt A."/>
            <person name="Avia K."/>
            <person name="Holtgrawe D."/>
            <person name="Grimplet J."/>
            <person name="Matus J.T."/>
            <person name="Ware D."/>
            <person name="Wu X."/>
            <person name="Wang H."/>
            <person name="Liu C."/>
            <person name="Fang Y."/>
            <person name="Rustenholz C."/>
            <person name="Cheng Z."/>
            <person name="Xiao H."/>
            <person name="Zhou Y."/>
        </authorList>
    </citation>
    <scope>NUCLEOTIDE SEQUENCE [LARGE SCALE GENOMIC DNA]</scope>
    <source>
        <strain evidence="5">cv. Pinot noir / PN40024</strain>
        <tissue evidence="4">Leaf</tissue>
    </source>
</reference>
<evidence type="ECO:0000256" key="1">
    <source>
        <dbReference type="ARBA" id="ARBA00022723"/>
    </source>
</evidence>
<protein>
    <recommendedName>
        <fullName evidence="3">Tyrosinase copper-binding domain-containing protein</fullName>
    </recommendedName>
</protein>
<accession>A0ABY9BQP5</accession>